<dbReference type="Pfam" id="PF08327">
    <property type="entry name" value="AHSA1"/>
    <property type="match status" value="1"/>
</dbReference>
<evidence type="ECO:0000259" key="2">
    <source>
        <dbReference type="Pfam" id="PF08327"/>
    </source>
</evidence>
<name>A0A6L7GBR5_9RHOB</name>
<dbReference type="InterPro" id="IPR023393">
    <property type="entry name" value="START-like_dom_sf"/>
</dbReference>
<dbReference type="Proteomes" id="UP000477911">
    <property type="component" value="Unassembled WGS sequence"/>
</dbReference>
<dbReference type="RefSeq" id="WP_160897144.1">
    <property type="nucleotide sequence ID" value="NZ_WUMU01000042.1"/>
</dbReference>
<dbReference type="AlphaFoldDB" id="A0A6L7GBR5"/>
<reference evidence="3 4" key="1">
    <citation type="submission" date="2019-12" db="EMBL/GenBank/DDBJ databases">
        <authorList>
            <person name="Li M."/>
        </authorList>
    </citation>
    <scope>NUCLEOTIDE SEQUENCE [LARGE SCALE GENOMIC DNA]</scope>
    <source>
        <strain evidence="3 4">GBMRC 2024</strain>
    </source>
</reference>
<evidence type="ECO:0000313" key="3">
    <source>
        <dbReference type="EMBL" id="MXN21027.1"/>
    </source>
</evidence>
<dbReference type="InterPro" id="IPR013538">
    <property type="entry name" value="ASHA1/2-like_C"/>
</dbReference>
<keyword evidence="4" id="KW-1185">Reference proteome</keyword>
<dbReference type="SUPFAM" id="SSF55961">
    <property type="entry name" value="Bet v1-like"/>
    <property type="match status" value="1"/>
</dbReference>
<accession>A0A6L7GBR5</accession>
<feature type="domain" description="Activator of Hsp90 ATPase homologue 1/2-like C-terminal" evidence="2">
    <location>
        <begin position="22"/>
        <end position="156"/>
    </location>
</feature>
<dbReference type="EMBL" id="WUMU01000042">
    <property type="protein sequence ID" value="MXN21027.1"/>
    <property type="molecule type" value="Genomic_DNA"/>
</dbReference>
<proteinExistence type="inferred from homology"/>
<gene>
    <name evidence="3" type="ORF">GR170_24680</name>
</gene>
<organism evidence="3 4">
    <name type="scientific">Pseudooceanicola albus</name>
    <dbReference type="NCBI Taxonomy" id="2692189"/>
    <lineage>
        <taxon>Bacteria</taxon>
        <taxon>Pseudomonadati</taxon>
        <taxon>Pseudomonadota</taxon>
        <taxon>Alphaproteobacteria</taxon>
        <taxon>Rhodobacterales</taxon>
        <taxon>Paracoccaceae</taxon>
        <taxon>Pseudooceanicola</taxon>
    </lineage>
</organism>
<comment type="caution">
    <text evidence="3">The sequence shown here is derived from an EMBL/GenBank/DDBJ whole genome shotgun (WGS) entry which is preliminary data.</text>
</comment>
<evidence type="ECO:0000256" key="1">
    <source>
        <dbReference type="ARBA" id="ARBA00006817"/>
    </source>
</evidence>
<comment type="similarity">
    <text evidence="1">Belongs to the AHA1 family.</text>
</comment>
<dbReference type="Gene3D" id="3.30.530.20">
    <property type="match status" value="1"/>
</dbReference>
<evidence type="ECO:0000313" key="4">
    <source>
        <dbReference type="Proteomes" id="UP000477911"/>
    </source>
</evidence>
<sequence>MSLFDTVTPDPALDLTLVRRLDCPPALPWRLWTEDALLQRWFTPAPVRTTEARVEPFAGGRFFTRMEMPDGTEIASEGCVLQALPWRLLVFTDTLGPGFRPKPGGFMTGFISFTPSAGGTLYEALVRHATEEDRKTHEEMGFDTGWNAATDQLAAEAQKLKA</sequence>
<protein>
    <submittedName>
        <fullName evidence="3">Polyketide cyclase</fullName>
    </submittedName>
</protein>